<dbReference type="RefSeq" id="WP_343800640.1">
    <property type="nucleotide sequence ID" value="NZ_BAAADJ010000053.1"/>
</dbReference>
<comment type="caution">
    <text evidence="1">The sequence shown here is derived from an EMBL/GenBank/DDBJ whole genome shotgun (WGS) entry which is preliminary data.</text>
</comment>
<proteinExistence type="predicted"/>
<dbReference type="Proteomes" id="UP001500782">
    <property type="component" value="Unassembled WGS sequence"/>
</dbReference>
<keyword evidence="2" id="KW-1185">Reference proteome</keyword>
<evidence type="ECO:0000313" key="1">
    <source>
        <dbReference type="EMBL" id="GAA0338101.1"/>
    </source>
</evidence>
<protein>
    <recommendedName>
        <fullName evidence="3">Lipoprotein</fullName>
    </recommendedName>
</protein>
<dbReference type="PROSITE" id="PS51257">
    <property type="entry name" value="PROKAR_LIPOPROTEIN"/>
    <property type="match status" value="1"/>
</dbReference>
<organism evidence="1 2">
    <name type="scientific">Bacillus carboniphilus</name>
    <dbReference type="NCBI Taxonomy" id="86663"/>
    <lineage>
        <taxon>Bacteria</taxon>
        <taxon>Bacillati</taxon>
        <taxon>Bacillota</taxon>
        <taxon>Bacilli</taxon>
        <taxon>Bacillales</taxon>
        <taxon>Bacillaceae</taxon>
        <taxon>Bacillus</taxon>
    </lineage>
</organism>
<evidence type="ECO:0000313" key="2">
    <source>
        <dbReference type="Proteomes" id="UP001500782"/>
    </source>
</evidence>
<dbReference type="EMBL" id="BAAADJ010000053">
    <property type="protein sequence ID" value="GAA0338101.1"/>
    <property type="molecule type" value="Genomic_DNA"/>
</dbReference>
<accession>A0ABN0WHR2</accession>
<name>A0ABN0WHR2_9BACI</name>
<reference evidence="1 2" key="1">
    <citation type="journal article" date="2019" name="Int. J. Syst. Evol. Microbiol.">
        <title>The Global Catalogue of Microorganisms (GCM) 10K type strain sequencing project: providing services to taxonomists for standard genome sequencing and annotation.</title>
        <authorList>
            <consortium name="The Broad Institute Genomics Platform"/>
            <consortium name="The Broad Institute Genome Sequencing Center for Infectious Disease"/>
            <person name="Wu L."/>
            <person name="Ma J."/>
        </authorList>
    </citation>
    <scope>NUCLEOTIDE SEQUENCE [LARGE SCALE GENOMIC DNA]</scope>
    <source>
        <strain evidence="1 2">JCM 9731</strain>
    </source>
</reference>
<evidence type="ECO:0008006" key="3">
    <source>
        <dbReference type="Google" id="ProtNLM"/>
    </source>
</evidence>
<sequence length="66" mass="7811">MKKQLLFLTLFIFLTGCSEEKNYVYWTVTESSQIKRLEEAQIDFIIKNGEIWVNEEDMKKVVVCCS</sequence>
<gene>
    <name evidence="1" type="ORF">GCM10008967_30480</name>
</gene>